<dbReference type="InterPro" id="IPR002013">
    <property type="entry name" value="SAC_dom"/>
</dbReference>
<dbReference type="GO" id="GO:0046856">
    <property type="term" value="P:phosphatidylinositol dephosphorylation"/>
    <property type="evidence" value="ECO:0007669"/>
    <property type="project" value="TreeGrafter"/>
</dbReference>
<dbReference type="Proteomes" id="UP000192223">
    <property type="component" value="Unplaced"/>
</dbReference>
<evidence type="ECO:0000256" key="2">
    <source>
        <dbReference type="ARBA" id="ARBA00036631"/>
    </source>
</evidence>
<dbReference type="RefSeq" id="XP_018324345.1">
    <property type="nucleotide sequence ID" value="XM_018468843.1"/>
</dbReference>
<keyword evidence="7" id="KW-0472">Membrane</keyword>
<dbReference type="GO" id="GO:0004438">
    <property type="term" value="F:phosphatidylinositol-3-phosphate phosphatase activity"/>
    <property type="evidence" value="ECO:0007669"/>
    <property type="project" value="UniProtKB-EC"/>
</dbReference>
<evidence type="ECO:0000256" key="7">
    <source>
        <dbReference type="SAM" id="Phobius"/>
    </source>
</evidence>
<accession>A0A1W4WWB0</accession>
<dbReference type="PROSITE" id="PS50275">
    <property type="entry name" value="SAC"/>
    <property type="match status" value="1"/>
</dbReference>
<gene>
    <name evidence="10" type="primary">LOC108736424</name>
</gene>
<evidence type="ECO:0000313" key="10">
    <source>
        <dbReference type="RefSeq" id="XP_018324345.1"/>
    </source>
</evidence>
<evidence type="ECO:0000256" key="4">
    <source>
        <dbReference type="ARBA" id="ARBA00040795"/>
    </source>
</evidence>
<reference evidence="10" key="1">
    <citation type="submission" date="2025-08" db="UniProtKB">
        <authorList>
            <consortium name="RefSeq"/>
        </authorList>
    </citation>
    <scope>IDENTIFICATION</scope>
    <source>
        <tissue evidence="10">Entire body</tissue>
    </source>
</reference>
<feature type="transmembrane region" description="Helical" evidence="7">
    <location>
        <begin position="514"/>
        <end position="534"/>
    </location>
</feature>
<evidence type="ECO:0000313" key="9">
    <source>
        <dbReference type="Proteomes" id="UP000192223"/>
    </source>
</evidence>
<dbReference type="PANTHER" id="PTHR45662">
    <property type="entry name" value="PHOSPHATIDYLINOSITIDE PHOSPHATASE SAC1"/>
    <property type="match status" value="1"/>
</dbReference>
<evidence type="ECO:0000256" key="1">
    <source>
        <dbReference type="ARBA" id="ARBA00013038"/>
    </source>
</evidence>
<dbReference type="Pfam" id="PF02383">
    <property type="entry name" value="Syja_N"/>
    <property type="match status" value="1"/>
</dbReference>
<dbReference type="InParanoid" id="A0A1W4WWB0"/>
<dbReference type="FunCoup" id="A0A1W4WWB0">
    <property type="interactions" value="2712"/>
</dbReference>
<dbReference type="OrthoDB" id="405996at2759"/>
<comment type="catalytic activity">
    <reaction evidence="3">
        <text>a 1,2-diacyl-sn-glycero-3-phospho-(1D-myo-inositol 4-phosphate) + H2O = a 1,2-diacyl-sn-glycero-3-phospho-(1D-myo-inositol) + phosphate</text>
        <dbReference type="Rhea" id="RHEA:55652"/>
        <dbReference type="ChEBI" id="CHEBI:15377"/>
        <dbReference type="ChEBI" id="CHEBI:43474"/>
        <dbReference type="ChEBI" id="CHEBI:57880"/>
        <dbReference type="ChEBI" id="CHEBI:58178"/>
    </reaction>
    <physiologicalReaction direction="left-to-right" evidence="3">
        <dbReference type="Rhea" id="RHEA:55653"/>
    </physiologicalReaction>
</comment>
<sequence>MNSFKVHEDINLYITKDKFYLESKSSSAVLIIDRISELLSIQNDTKSIPTSCTWKVIYGLLGSVPLLAGSYLIVATGREHVGHIAGHSIWRLTNFELIPYLRSTLHLNQQQLEDNQAYVTMVEQVLNTPNFYFSYTYDLSHTMQRLHETDPTFLNQSLLERADQRFIWNKYLLSSFYDPVYHKFCLPLIHGFVSINICTINAASFSWSIISRRSIYRAGTRWFKRGIDKNANVGNFVETEQIVEYEGDRYSFVQLRGSVPLFWGQTPNLLYKPPIQITEEDQELAKQVCAKHLESLTLMYGKVVLIDLIDHKGMEEKLQLDFENTVKSLNFSSVHYEPFDFHKECRHMRWDRLSILVDRVANDQDEMGYFLLMRDGSLASLQEGVFRTNCIDCLDRTNVVQSILARRSLINVLKKLGVLQPLQTTEDYPNFEYLFKQVWADNADYISIQYSGTGALKTDFTRTGKRTRVGMLYDGINSLTRYYKNNFSDGFRQDAIDLFLGNCKVKYPLKVERGWRYVTMPSVLLVAFAMFVACATLPSEHSSESLLFLLFWGCMVATTSAAILRHGTEFVDVPRLTTST</sequence>
<keyword evidence="9" id="KW-1185">Reference proteome</keyword>
<dbReference type="STRING" id="224129.A0A1W4WWB0"/>
<dbReference type="GeneID" id="108736424"/>
<dbReference type="AlphaFoldDB" id="A0A1W4WWB0"/>
<feature type="domain" description="SAC" evidence="8">
    <location>
        <begin position="122"/>
        <end position="452"/>
    </location>
</feature>
<evidence type="ECO:0000256" key="6">
    <source>
        <dbReference type="ARBA" id="ARBA00041911"/>
    </source>
</evidence>
<dbReference type="PANTHER" id="PTHR45662:SF2">
    <property type="entry name" value="PHOSPHATIDYLINOSITOL-3-PHOSPHATASE SAC1"/>
    <property type="match status" value="1"/>
</dbReference>
<dbReference type="GO" id="GO:0043812">
    <property type="term" value="F:phosphatidylinositol-4-phosphate phosphatase activity"/>
    <property type="evidence" value="ECO:0007669"/>
    <property type="project" value="TreeGrafter"/>
</dbReference>
<protein>
    <recommendedName>
        <fullName evidence="4">Phosphatidylinositol-3-phosphatase SAC1</fullName>
        <ecNumber evidence="1">3.1.3.64</ecNumber>
    </recommendedName>
    <alternativeName>
        <fullName evidence="6">Phosphatidylinositol-4-phosphate phosphatase</fullName>
    </alternativeName>
    <alternativeName>
        <fullName evidence="5">Suppressor of actin mutations 1-like protein</fullName>
    </alternativeName>
</protein>
<keyword evidence="7" id="KW-1133">Transmembrane helix</keyword>
<evidence type="ECO:0000256" key="3">
    <source>
        <dbReference type="ARBA" id="ARBA00036807"/>
    </source>
</evidence>
<keyword evidence="7" id="KW-0812">Transmembrane</keyword>
<dbReference type="EC" id="3.1.3.64" evidence="1"/>
<name>A0A1W4WWB0_AGRPL</name>
<feature type="transmembrane region" description="Helical" evidence="7">
    <location>
        <begin position="546"/>
        <end position="564"/>
    </location>
</feature>
<dbReference type="GO" id="GO:0005783">
    <property type="term" value="C:endoplasmic reticulum"/>
    <property type="evidence" value="ECO:0007669"/>
    <property type="project" value="TreeGrafter"/>
</dbReference>
<evidence type="ECO:0000259" key="8">
    <source>
        <dbReference type="PROSITE" id="PS50275"/>
    </source>
</evidence>
<comment type="catalytic activity">
    <reaction evidence="2">
        <text>a 1,2-diacyl-sn-glycero-3-phospho-(1D-myo-inositol-3-phosphate) + H2O = a 1,2-diacyl-sn-glycero-3-phospho-(1D-myo-inositol) + phosphate</text>
        <dbReference type="Rhea" id="RHEA:12316"/>
        <dbReference type="ChEBI" id="CHEBI:15377"/>
        <dbReference type="ChEBI" id="CHEBI:43474"/>
        <dbReference type="ChEBI" id="CHEBI:57880"/>
        <dbReference type="ChEBI" id="CHEBI:58088"/>
        <dbReference type="EC" id="3.1.3.64"/>
    </reaction>
    <physiologicalReaction direction="left-to-right" evidence="2">
        <dbReference type="Rhea" id="RHEA:12317"/>
    </physiologicalReaction>
</comment>
<proteinExistence type="predicted"/>
<evidence type="ECO:0000256" key="5">
    <source>
        <dbReference type="ARBA" id="ARBA00041396"/>
    </source>
</evidence>
<dbReference type="KEGG" id="apln:108736424"/>
<organism evidence="9 10">
    <name type="scientific">Agrilus planipennis</name>
    <name type="common">Emerald ash borer</name>
    <name type="synonym">Agrilus marcopoli</name>
    <dbReference type="NCBI Taxonomy" id="224129"/>
    <lineage>
        <taxon>Eukaryota</taxon>
        <taxon>Metazoa</taxon>
        <taxon>Ecdysozoa</taxon>
        <taxon>Arthropoda</taxon>
        <taxon>Hexapoda</taxon>
        <taxon>Insecta</taxon>
        <taxon>Pterygota</taxon>
        <taxon>Neoptera</taxon>
        <taxon>Endopterygota</taxon>
        <taxon>Coleoptera</taxon>
        <taxon>Polyphaga</taxon>
        <taxon>Elateriformia</taxon>
        <taxon>Buprestoidea</taxon>
        <taxon>Buprestidae</taxon>
        <taxon>Agrilinae</taxon>
        <taxon>Agrilus</taxon>
    </lineage>
</organism>